<keyword evidence="4" id="KW-1185">Reference proteome</keyword>
<protein>
    <submittedName>
        <fullName evidence="3">Tripartite tricarboxylate transporter TctB family protein</fullName>
    </submittedName>
</protein>
<feature type="transmembrane region" description="Helical" evidence="1">
    <location>
        <begin position="9"/>
        <end position="27"/>
    </location>
</feature>
<feature type="transmembrane region" description="Helical" evidence="1">
    <location>
        <begin position="123"/>
        <end position="147"/>
    </location>
</feature>
<reference evidence="3 4" key="1">
    <citation type="journal article" date="2021" name="Front. Microbiol.">
        <title>Aerobic Denitrification and Heterotrophic Sulfur Oxidation in the Genus Halomonas Revealed by Six Novel Species Characterizations and Genome-Based Analysis.</title>
        <authorList>
            <person name="Wang L."/>
            <person name="Shao Z."/>
        </authorList>
    </citation>
    <scope>NUCLEOTIDE SEQUENCE [LARGE SCALE GENOMIC DNA]</scope>
    <source>
        <strain evidence="3 4">MCCC 1A11036</strain>
    </source>
</reference>
<feature type="transmembrane region" description="Helical" evidence="1">
    <location>
        <begin position="78"/>
        <end position="111"/>
    </location>
</feature>
<feature type="domain" description="DUF1468" evidence="2">
    <location>
        <begin position="12"/>
        <end position="148"/>
    </location>
</feature>
<feature type="transmembrane region" description="Helical" evidence="1">
    <location>
        <begin position="39"/>
        <end position="57"/>
    </location>
</feature>
<dbReference type="EMBL" id="JABFTT010000001">
    <property type="protein sequence ID" value="MCE8018578.1"/>
    <property type="molecule type" value="Genomic_DNA"/>
</dbReference>
<dbReference type="RefSeq" id="WP_234271978.1">
    <property type="nucleotide sequence ID" value="NZ_JABFTT010000001.1"/>
</dbReference>
<keyword evidence="1" id="KW-0812">Transmembrane</keyword>
<keyword evidence="1" id="KW-0472">Membrane</keyword>
<organism evidence="3 4">
    <name type="scientific">Billgrantia zhangzhouensis</name>
    <dbReference type="NCBI Taxonomy" id="2733481"/>
    <lineage>
        <taxon>Bacteria</taxon>
        <taxon>Pseudomonadati</taxon>
        <taxon>Pseudomonadota</taxon>
        <taxon>Gammaproteobacteria</taxon>
        <taxon>Oceanospirillales</taxon>
        <taxon>Halomonadaceae</taxon>
        <taxon>Billgrantia</taxon>
    </lineage>
</organism>
<keyword evidence="1" id="KW-1133">Transmembrane helix</keyword>
<evidence type="ECO:0000259" key="2">
    <source>
        <dbReference type="Pfam" id="PF07331"/>
    </source>
</evidence>
<comment type="caution">
    <text evidence="3">The sequence shown here is derived from an EMBL/GenBank/DDBJ whole genome shotgun (WGS) entry which is preliminary data.</text>
</comment>
<evidence type="ECO:0000313" key="3">
    <source>
        <dbReference type="EMBL" id="MCE8018578.1"/>
    </source>
</evidence>
<sequence>MNDLKIKTAFGSIFFISLGAIVWWQSLNLSVMGAVFPRVVSITMMLTSVLIILRMLLSKAPLWSEATREKPKNIWRGILLVMTIGIWLMLFRPLGMILSSILAFAVLMLIAEQDELRPLRTTLILIGGAIGIFAVTLAMTEVLMIPVPKGILS</sequence>
<dbReference type="InterPro" id="IPR009936">
    <property type="entry name" value="DUF1468"/>
</dbReference>
<accession>A0ABS9A9K8</accession>
<name>A0ABS9A9K8_9GAMM</name>
<evidence type="ECO:0000313" key="4">
    <source>
        <dbReference type="Proteomes" id="UP001320122"/>
    </source>
</evidence>
<gene>
    <name evidence="3" type="ORF">HOP51_00395</name>
</gene>
<dbReference type="Proteomes" id="UP001320122">
    <property type="component" value="Unassembled WGS sequence"/>
</dbReference>
<evidence type="ECO:0000256" key="1">
    <source>
        <dbReference type="SAM" id="Phobius"/>
    </source>
</evidence>
<dbReference type="Pfam" id="PF07331">
    <property type="entry name" value="TctB"/>
    <property type="match status" value="1"/>
</dbReference>
<proteinExistence type="predicted"/>